<name>A0A5J9SSC3_9POAL</name>
<accession>A0A5J9SSC3</accession>
<evidence type="ECO:0000256" key="1">
    <source>
        <dbReference type="SAM" id="MobiDB-lite"/>
    </source>
</evidence>
<organism evidence="2 3">
    <name type="scientific">Eragrostis curvula</name>
    <name type="common">weeping love grass</name>
    <dbReference type="NCBI Taxonomy" id="38414"/>
    <lineage>
        <taxon>Eukaryota</taxon>
        <taxon>Viridiplantae</taxon>
        <taxon>Streptophyta</taxon>
        <taxon>Embryophyta</taxon>
        <taxon>Tracheophyta</taxon>
        <taxon>Spermatophyta</taxon>
        <taxon>Magnoliopsida</taxon>
        <taxon>Liliopsida</taxon>
        <taxon>Poales</taxon>
        <taxon>Poaceae</taxon>
        <taxon>PACMAD clade</taxon>
        <taxon>Chloridoideae</taxon>
        <taxon>Eragrostideae</taxon>
        <taxon>Eragrostidinae</taxon>
        <taxon>Eragrostis</taxon>
    </lineage>
</organism>
<proteinExistence type="predicted"/>
<comment type="caution">
    <text evidence="2">The sequence shown here is derived from an EMBL/GenBank/DDBJ whole genome shotgun (WGS) entry which is preliminary data.</text>
</comment>
<sequence>MGAGGCGRVHEWEAGLPTVEELTPLSHPLIPPALAAAFRINVVGASSSSSPFGDRDSPDSHLLRLREGDGPGAACKDVPDKELRELK</sequence>
<feature type="compositionally biased region" description="Basic and acidic residues" evidence="1">
    <location>
        <begin position="77"/>
        <end position="87"/>
    </location>
</feature>
<reference evidence="2 3" key="1">
    <citation type="journal article" date="2019" name="Sci. Rep.">
        <title>A high-quality genome of Eragrostis curvula grass provides insights into Poaceae evolution and supports new strategies to enhance forage quality.</title>
        <authorList>
            <person name="Carballo J."/>
            <person name="Santos B.A.C.M."/>
            <person name="Zappacosta D."/>
            <person name="Garbus I."/>
            <person name="Selva J.P."/>
            <person name="Gallo C.A."/>
            <person name="Diaz A."/>
            <person name="Albertini E."/>
            <person name="Caccamo M."/>
            <person name="Echenique V."/>
        </authorList>
    </citation>
    <scope>NUCLEOTIDE SEQUENCE [LARGE SCALE GENOMIC DNA]</scope>
    <source>
        <strain evidence="3">cv. Victoria</strain>
        <tissue evidence="2">Leaf</tissue>
    </source>
</reference>
<feature type="compositionally biased region" description="Basic and acidic residues" evidence="1">
    <location>
        <begin position="53"/>
        <end position="69"/>
    </location>
</feature>
<dbReference type="Proteomes" id="UP000324897">
    <property type="component" value="Unassembled WGS sequence"/>
</dbReference>
<feature type="non-terminal residue" evidence="2">
    <location>
        <position position="1"/>
    </location>
</feature>
<dbReference type="AlphaFoldDB" id="A0A5J9SSC3"/>
<evidence type="ECO:0000313" key="3">
    <source>
        <dbReference type="Proteomes" id="UP000324897"/>
    </source>
</evidence>
<keyword evidence="3" id="KW-1185">Reference proteome</keyword>
<dbReference type="OrthoDB" id="60033at2759"/>
<evidence type="ECO:0000313" key="2">
    <source>
        <dbReference type="EMBL" id="TVU01880.1"/>
    </source>
</evidence>
<dbReference type="EMBL" id="RWGY01000373">
    <property type="protein sequence ID" value="TVU01880.1"/>
    <property type="molecule type" value="Genomic_DNA"/>
</dbReference>
<feature type="region of interest" description="Disordered" evidence="1">
    <location>
        <begin position="45"/>
        <end position="87"/>
    </location>
</feature>
<dbReference type="Gramene" id="TVU01880">
    <property type="protein sequence ID" value="TVU01880"/>
    <property type="gene ID" value="EJB05_52646"/>
</dbReference>
<gene>
    <name evidence="2" type="ORF">EJB05_52646</name>
</gene>
<protein>
    <submittedName>
        <fullName evidence="2">Uncharacterized protein</fullName>
    </submittedName>
</protein>